<dbReference type="NCBIfam" id="TIGR03605">
    <property type="entry name" value="antibiot_sagB"/>
    <property type="match status" value="1"/>
</dbReference>
<protein>
    <submittedName>
        <fullName evidence="2">SagB/ThcOx family dehydrogenase</fullName>
    </submittedName>
</protein>
<dbReference type="PANTHER" id="PTHR43745:SF2">
    <property type="entry name" value="NITROREDUCTASE MJ1384-RELATED"/>
    <property type="match status" value="1"/>
</dbReference>
<evidence type="ECO:0000259" key="1">
    <source>
        <dbReference type="Pfam" id="PF00881"/>
    </source>
</evidence>
<organism evidence="2 3">
    <name type="scientific">Flavobacterium cerinum</name>
    <dbReference type="NCBI Taxonomy" id="2502784"/>
    <lineage>
        <taxon>Bacteria</taxon>
        <taxon>Pseudomonadati</taxon>
        <taxon>Bacteroidota</taxon>
        <taxon>Flavobacteriia</taxon>
        <taxon>Flavobacteriales</taxon>
        <taxon>Flavobacteriaceae</taxon>
        <taxon>Flavobacterium</taxon>
    </lineage>
</organism>
<dbReference type="InterPro" id="IPR000415">
    <property type="entry name" value="Nitroreductase-like"/>
</dbReference>
<dbReference type="PANTHER" id="PTHR43745">
    <property type="entry name" value="NITROREDUCTASE MJ1384-RELATED"/>
    <property type="match status" value="1"/>
</dbReference>
<dbReference type="RefSeq" id="WP_256549681.1">
    <property type="nucleotide sequence ID" value="NZ_CP101751.1"/>
</dbReference>
<name>A0ABY5IQE8_9FLAO</name>
<evidence type="ECO:0000313" key="3">
    <source>
        <dbReference type="Proteomes" id="UP001059844"/>
    </source>
</evidence>
<dbReference type="InterPro" id="IPR029479">
    <property type="entry name" value="Nitroreductase"/>
</dbReference>
<sequence>MNNEEELLEEKELLEEQAGFEMLGQAIEMNSTRTMSLSFTSTGLRTSELKYRCINADDRLAETFLVNSRLLRNELESTASMLHYFEEPVTKMLSLPRGNAQTSQKKIFLPKRLDLNVFLGDAIVNRKSVRQYTGDDIPLDFLATILFAAGGVTHKATTTLATGEEVELKFRSPPSGGGLYPIDLAVMVNNVRGLAKGIYKYDGDQHILAPWLGADDADAVLRTMAFPEEVISAQRSSAIILLIARPWRSMRKYGTRGMRLVFMESGYISQNIHLSTQALGFGSVDCSGMYDDELNKAIKLDGVFSTVVHSILIGCPE</sequence>
<dbReference type="Proteomes" id="UP001059844">
    <property type="component" value="Chromosome"/>
</dbReference>
<dbReference type="CDD" id="cd02142">
    <property type="entry name" value="McbC_SagB-like_oxidoreductase"/>
    <property type="match status" value="1"/>
</dbReference>
<dbReference type="SUPFAM" id="SSF55469">
    <property type="entry name" value="FMN-dependent nitroreductase-like"/>
    <property type="match status" value="1"/>
</dbReference>
<reference evidence="2" key="1">
    <citation type="submission" date="2022-07" db="EMBL/GenBank/DDBJ databases">
        <title>Isolation, identification, and degradation of a PFOSA degrading strain from sewage treatment plant.</title>
        <authorList>
            <person name="Zhang L."/>
            <person name="Huo Y."/>
        </authorList>
    </citation>
    <scope>NUCLEOTIDE SEQUENCE</scope>
    <source>
        <strain evidence="2">C1</strain>
    </source>
</reference>
<keyword evidence="3" id="KW-1185">Reference proteome</keyword>
<dbReference type="Pfam" id="PF00881">
    <property type="entry name" value="Nitroreductase"/>
    <property type="match status" value="1"/>
</dbReference>
<dbReference type="InterPro" id="IPR052544">
    <property type="entry name" value="Bacteriocin_Proc_Enz"/>
</dbReference>
<gene>
    <name evidence="2" type="ORF">NOX80_10250</name>
</gene>
<accession>A0ABY5IQE8</accession>
<dbReference type="Gene3D" id="3.40.109.10">
    <property type="entry name" value="NADH Oxidase"/>
    <property type="match status" value="1"/>
</dbReference>
<proteinExistence type="predicted"/>
<dbReference type="InterPro" id="IPR020051">
    <property type="entry name" value="SagB-type_dehydrogenase"/>
</dbReference>
<evidence type="ECO:0000313" key="2">
    <source>
        <dbReference type="EMBL" id="UUC44013.1"/>
    </source>
</evidence>
<dbReference type="EMBL" id="CP101751">
    <property type="protein sequence ID" value="UUC44013.1"/>
    <property type="molecule type" value="Genomic_DNA"/>
</dbReference>
<feature type="domain" description="Nitroreductase" evidence="1">
    <location>
        <begin position="123"/>
        <end position="302"/>
    </location>
</feature>